<accession>A0ACB8YI10</accession>
<gene>
    <name evidence="1" type="ORF">L6452_34319</name>
</gene>
<evidence type="ECO:0000313" key="1">
    <source>
        <dbReference type="EMBL" id="KAI3685086.1"/>
    </source>
</evidence>
<reference evidence="2" key="1">
    <citation type="journal article" date="2022" name="Mol. Ecol. Resour.">
        <title>The genomes of chicory, endive, great burdock and yacon provide insights into Asteraceae palaeo-polyploidization history and plant inulin production.</title>
        <authorList>
            <person name="Fan W."/>
            <person name="Wang S."/>
            <person name="Wang H."/>
            <person name="Wang A."/>
            <person name="Jiang F."/>
            <person name="Liu H."/>
            <person name="Zhao H."/>
            <person name="Xu D."/>
            <person name="Zhang Y."/>
        </authorList>
    </citation>
    <scope>NUCLEOTIDE SEQUENCE [LARGE SCALE GENOMIC DNA]</scope>
    <source>
        <strain evidence="2">cv. Niubang</strain>
    </source>
</reference>
<organism evidence="1 2">
    <name type="scientific">Arctium lappa</name>
    <name type="common">Greater burdock</name>
    <name type="synonym">Lappa major</name>
    <dbReference type="NCBI Taxonomy" id="4217"/>
    <lineage>
        <taxon>Eukaryota</taxon>
        <taxon>Viridiplantae</taxon>
        <taxon>Streptophyta</taxon>
        <taxon>Embryophyta</taxon>
        <taxon>Tracheophyta</taxon>
        <taxon>Spermatophyta</taxon>
        <taxon>Magnoliopsida</taxon>
        <taxon>eudicotyledons</taxon>
        <taxon>Gunneridae</taxon>
        <taxon>Pentapetalae</taxon>
        <taxon>asterids</taxon>
        <taxon>campanulids</taxon>
        <taxon>Asterales</taxon>
        <taxon>Asteraceae</taxon>
        <taxon>Carduoideae</taxon>
        <taxon>Cardueae</taxon>
        <taxon>Arctiinae</taxon>
        <taxon>Arctium</taxon>
    </lineage>
</organism>
<dbReference type="Proteomes" id="UP001055879">
    <property type="component" value="Linkage Group LG12"/>
</dbReference>
<comment type="caution">
    <text evidence="1">The sequence shown here is derived from an EMBL/GenBank/DDBJ whole genome shotgun (WGS) entry which is preliminary data.</text>
</comment>
<dbReference type="EMBL" id="CM042058">
    <property type="protein sequence ID" value="KAI3685086.1"/>
    <property type="molecule type" value="Genomic_DNA"/>
</dbReference>
<protein>
    <submittedName>
        <fullName evidence="1">Uncharacterized protein</fullName>
    </submittedName>
</protein>
<evidence type="ECO:0000313" key="2">
    <source>
        <dbReference type="Proteomes" id="UP001055879"/>
    </source>
</evidence>
<name>A0ACB8YI10_ARCLA</name>
<reference evidence="1 2" key="2">
    <citation type="journal article" date="2022" name="Mol. Ecol. Resour.">
        <title>The genomes of chicory, endive, great burdock and yacon provide insights into Asteraceae paleo-polyploidization history and plant inulin production.</title>
        <authorList>
            <person name="Fan W."/>
            <person name="Wang S."/>
            <person name="Wang H."/>
            <person name="Wang A."/>
            <person name="Jiang F."/>
            <person name="Liu H."/>
            <person name="Zhao H."/>
            <person name="Xu D."/>
            <person name="Zhang Y."/>
        </authorList>
    </citation>
    <scope>NUCLEOTIDE SEQUENCE [LARGE SCALE GENOMIC DNA]</scope>
    <source>
        <strain evidence="2">cv. Niubang</strain>
    </source>
</reference>
<keyword evidence="2" id="KW-1185">Reference proteome</keyword>
<sequence length="134" mass="15366">MGRRKTVKKEGEKGERRRSGRRGYARKKMKNGFRRQVKRMDRVDLYSISNSVSILISNLFSHCVEDFRGVERVVRIGLWCMQNQPFFRPSVGEVMKVLDDTLSVDRSPSSFAYRNEDDTGKKVADVGAEIESGS</sequence>
<proteinExistence type="predicted"/>